<evidence type="ECO:0000259" key="9">
    <source>
        <dbReference type="PROSITE" id="PS50112"/>
    </source>
</evidence>
<keyword evidence="13" id="KW-1185">Reference proteome</keyword>
<dbReference type="SMART" id="SM00267">
    <property type="entry name" value="GGDEF"/>
    <property type="match status" value="1"/>
</dbReference>
<feature type="domain" description="HAMP" evidence="10">
    <location>
        <begin position="307"/>
        <end position="359"/>
    </location>
</feature>
<comment type="subcellular location">
    <subcellularLocation>
        <location evidence="2">Cell membrane</location>
        <topology evidence="2">Multi-pass membrane protein</topology>
    </subcellularLocation>
</comment>
<dbReference type="FunFam" id="3.30.70.270:FF:000001">
    <property type="entry name" value="Diguanylate cyclase domain protein"/>
    <property type="match status" value="1"/>
</dbReference>
<accession>A0A1M2USR0</accession>
<dbReference type="InterPro" id="IPR029787">
    <property type="entry name" value="Nucleotide_cyclase"/>
</dbReference>
<dbReference type="EMBL" id="MPKY01000004">
    <property type="protein sequence ID" value="OJS98346.1"/>
    <property type="molecule type" value="Genomic_DNA"/>
</dbReference>
<dbReference type="PANTHER" id="PTHR44757">
    <property type="entry name" value="DIGUANYLATE CYCLASE DGCP"/>
    <property type="match status" value="1"/>
</dbReference>
<evidence type="ECO:0000313" key="13">
    <source>
        <dbReference type="Proteomes" id="UP000183986"/>
    </source>
</evidence>
<dbReference type="CDD" id="cd01949">
    <property type="entry name" value="GGDEF"/>
    <property type="match status" value="1"/>
</dbReference>
<dbReference type="PROSITE" id="PS50112">
    <property type="entry name" value="PAS"/>
    <property type="match status" value="1"/>
</dbReference>
<dbReference type="NCBIfam" id="TIGR00229">
    <property type="entry name" value="sensory_box"/>
    <property type="match status" value="1"/>
</dbReference>
<evidence type="ECO:0000313" key="12">
    <source>
        <dbReference type="EMBL" id="OJS98346.1"/>
    </source>
</evidence>
<dbReference type="SUPFAM" id="SSF55785">
    <property type="entry name" value="PYP-like sensor domain (PAS domain)"/>
    <property type="match status" value="2"/>
</dbReference>
<evidence type="ECO:0000256" key="2">
    <source>
        <dbReference type="ARBA" id="ARBA00004651"/>
    </source>
</evidence>
<dbReference type="Gene3D" id="3.30.70.270">
    <property type="match status" value="1"/>
</dbReference>
<dbReference type="PROSITE" id="PS50887">
    <property type="entry name" value="GGDEF"/>
    <property type="match status" value="1"/>
</dbReference>
<dbReference type="Pfam" id="PF02743">
    <property type="entry name" value="dCache_1"/>
    <property type="match status" value="1"/>
</dbReference>
<dbReference type="InterPro" id="IPR013656">
    <property type="entry name" value="PAS_4"/>
</dbReference>
<dbReference type="InterPro" id="IPR043128">
    <property type="entry name" value="Rev_trsase/Diguanyl_cyclase"/>
</dbReference>
<dbReference type="Pfam" id="PF00989">
    <property type="entry name" value="PAS"/>
    <property type="match status" value="1"/>
</dbReference>
<keyword evidence="4 8" id="KW-0812">Transmembrane</keyword>
<dbReference type="GO" id="GO:0005886">
    <property type="term" value="C:plasma membrane"/>
    <property type="evidence" value="ECO:0007669"/>
    <property type="project" value="UniProtKB-SubCell"/>
</dbReference>
<dbReference type="SMART" id="SM00091">
    <property type="entry name" value="PAS"/>
    <property type="match status" value="3"/>
</dbReference>
<evidence type="ECO:0000259" key="10">
    <source>
        <dbReference type="PROSITE" id="PS50885"/>
    </source>
</evidence>
<dbReference type="NCBIfam" id="TIGR00254">
    <property type="entry name" value="GGDEF"/>
    <property type="match status" value="1"/>
</dbReference>
<dbReference type="InterPro" id="IPR035965">
    <property type="entry name" value="PAS-like_dom_sf"/>
</dbReference>
<evidence type="ECO:0000256" key="4">
    <source>
        <dbReference type="ARBA" id="ARBA00022692"/>
    </source>
</evidence>
<dbReference type="InterPro" id="IPR033479">
    <property type="entry name" value="dCache_1"/>
</dbReference>
<dbReference type="GO" id="GO:0007165">
    <property type="term" value="P:signal transduction"/>
    <property type="evidence" value="ECO:0007669"/>
    <property type="project" value="InterPro"/>
</dbReference>
<dbReference type="OrthoDB" id="8929028at2"/>
<dbReference type="InterPro" id="IPR000160">
    <property type="entry name" value="GGDEF_dom"/>
</dbReference>
<dbReference type="InterPro" id="IPR013767">
    <property type="entry name" value="PAS_fold"/>
</dbReference>
<keyword evidence="7 8" id="KW-0472">Membrane</keyword>
<dbReference type="CDD" id="cd12914">
    <property type="entry name" value="PDC1_DGC_like"/>
    <property type="match status" value="1"/>
</dbReference>
<keyword evidence="5" id="KW-0418">Kinase</keyword>
<comment type="caution">
    <text evidence="12">The sequence shown here is derived from an EMBL/GenBank/DDBJ whole genome shotgun (WGS) entry which is preliminary data.</text>
</comment>
<evidence type="ECO:0000259" key="11">
    <source>
        <dbReference type="PROSITE" id="PS50887"/>
    </source>
</evidence>
<evidence type="ECO:0000256" key="1">
    <source>
        <dbReference type="ARBA" id="ARBA00001946"/>
    </source>
</evidence>
<dbReference type="InterPro" id="IPR000014">
    <property type="entry name" value="PAS"/>
</dbReference>
<name>A0A1M2USR0_MARNT</name>
<dbReference type="InterPro" id="IPR003660">
    <property type="entry name" value="HAMP_dom"/>
</dbReference>
<sequence>MIRFWFASLANRAVTLVVAFVLVTAVVVAGIGAVLSRAELEHQAHTQVEAVAGMVAGELDQKLALRRDVLSQVASDIPASEVLLRNRARVLLRQQAPLLKLFDGLFILDANGAMLAANPLDYLIPDFDASGRSYFKDVSSTLVPIISEPFATHLDGRPGVMVAAPLFDHRNRFTGMIGGLILLKSDNFMRDFTEIRVGDLGYLRLITRDGVILADGRDGRVMVPVEDRGGSLTRALEGFEGTLHDRKEKQSGNIVAYQQMAQVPWFVTVVWPESDAFASVNRMRDAFSWTLLAVLAVLAPLAFWFFHRLLRPLRNLSVEIYQRHTGERQVPVSETGGQEIRDVARVFNTVRQERDEILRSLTEREAFFRSLTQDAPIGIVHSNILGRIEFVNPALLSILGETAEQVTQRFLIAKVAPEDRDAAMAGWRRALTRRSFYRGRLRLLTTRLPGYVWVDTMTSVIELPDQALGTITIVRDVTREMRFEQAIREEQQRADSILDVLQEGVLMVDKVGLIRYANDAAGEFLALGDDCTGHNFFDSVTIRFDDQVMAPDAFQEGEEIDNRYVTLENAQGQVHDIDLTMLHLRRGEKQERLVFVLRDDSERRREEERLSWEATHDALTQLLNRRAFTAALLKALADAPHQATPAVLMMIDLDHFKPVNDQGGHLVGDDLLKRLAELFQDAVRQSDTVARLGGDEFAILLPGCGLQRAEALAETLRSRVEALKVQHDGRSFGVTVCIGLTPVSAGDNGPREVITRADEGCYIAKSRGRNAVVSVPVPPDDTEN</sequence>
<dbReference type="SUPFAM" id="SSF55073">
    <property type="entry name" value="Nucleotide cyclase"/>
    <property type="match status" value="1"/>
</dbReference>
<evidence type="ECO:0000256" key="7">
    <source>
        <dbReference type="ARBA" id="ARBA00023136"/>
    </source>
</evidence>
<dbReference type="GO" id="GO:0006355">
    <property type="term" value="P:regulation of DNA-templated transcription"/>
    <property type="evidence" value="ECO:0007669"/>
    <property type="project" value="InterPro"/>
</dbReference>
<protein>
    <submittedName>
        <fullName evidence="12">Diguanylate cyclase</fullName>
    </submittedName>
</protein>
<dbReference type="Gene3D" id="3.30.450.20">
    <property type="entry name" value="PAS domain"/>
    <property type="match status" value="3"/>
</dbReference>
<gene>
    <name evidence="12" type="ORF">BEE62_19045</name>
</gene>
<evidence type="ECO:0000256" key="5">
    <source>
        <dbReference type="ARBA" id="ARBA00022777"/>
    </source>
</evidence>
<dbReference type="AlphaFoldDB" id="A0A1M2USR0"/>
<dbReference type="Pfam" id="PF00990">
    <property type="entry name" value="GGDEF"/>
    <property type="match status" value="1"/>
</dbReference>
<dbReference type="CDD" id="cd00130">
    <property type="entry name" value="PAS"/>
    <property type="match status" value="1"/>
</dbReference>
<comment type="cofactor">
    <cofactor evidence="1">
        <name>Mg(2+)</name>
        <dbReference type="ChEBI" id="CHEBI:18420"/>
    </cofactor>
</comment>
<dbReference type="GO" id="GO:0016301">
    <property type="term" value="F:kinase activity"/>
    <property type="evidence" value="ECO:0007669"/>
    <property type="project" value="UniProtKB-KW"/>
</dbReference>
<evidence type="ECO:0000256" key="3">
    <source>
        <dbReference type="ARBA" id="ARBA00022475"/>
    </source>
</evidence>
<dbReference type="Pfam" id="PF08448">
    <property type="entry name" value="PAS_4"/>
    <property type="match status" value="1"/>
</dbReference>
<organism evidence="12 13">
    <name type="scientific">Marinobacter nauticus</name>
    <name type="common">Marinobacter hydrocarbonoclasticus</name>
    <name type="synonym">Marinobacter aquaeolei</name>
    <dbReference type="NCBI Taxonomy" id="2743"/>
    <lineage>
        <taxon>Bacteria</taxon>
        <taxon>Pseudomonadati</taxon>
        <taxon>Pseudomonadota</taxon>
        <taxon>Gammaproteobacteria</taxon>
        <taxon>Pseudomonadales</taxon>
        <taxon>Marinobacteraceae</taxon>
        <taxon>Marinobacter</taxon>
    </lineage>
</organism>
<keyword evidence="3" id="KW-1003">Cell membrane</keyword>
<proteinExistence type="predicted"/>
<dbReference type="CDD" id="cd18774">
    <property type="entry name" value="PDC2_HK_sensor"/>
    <property type="match status" value="1"/>
</dbReference>
<dbReference type="Gene3D" id="6.10.340.10">
    <property type="match status" value="1"/>
</dbReference>
<evidence type="ECO:0000256" key="6">
    <source>
        <dbReference type="ARBA" id="ARBA00022989"/>
    </source>
</evidence>
<dbReference type="PANTHER" id="PTHR44757:SF4">
    <property type="entry name" value="DIGUANYLATE CYCLASE DGCE-RELATED"/>
    <property type="match status" value="1"/>
</dbReference>
<evidence type="ECO:0000256" key="8">
    <source>
        <dbReference type="SAM" id="Phobius"/>
    </source>
</evidence>
<feature type="transmembrane region" description="Helical" evidence="8">
    <location>
        <begin position="286"/>
        <end position="306"/>
    </location>
</feature>
<dbReference type="PROSITE" id="PS50885">
    <property type="entry name" value="HAMP"/>
    <property type="match status" value="1"/>
</dbReference>
<feature type="domain" description="GGDEF" evidence="11">
    <location>
        <begin position="644"/>
        <end position="777"/>
    </location>
</feature>
<keyword evidence="6 8" id="KW-1133">Transmembrane helix</keyword>
<keyword evidence="5" id="KW-0808">Transferase</keyword>
<reference evidence="12" key="1">
    <citation type="submission" date="2016-11" db="EMBL/GenBank/DDBJ databases">
        <title>Draft Genome Sequence of Marinobacter hydrocarbonoclasticus strain STW2, a polyaromatic aromatic hydrocarbon degrading and denitrifying bacterium from rhizosphere of Seagrass Enhalus acodoides.</title>
        <authorList>
            <person name="Ling J."/>
            <person name="Dong J."/>
        </authorList>
    </citation>
    <scope>NUCLEOTIDE SEQUENCE [LARGE SCALE GENOMIC DNA]</scope>
    <source>
        <strain evidence="12">STW2</strain>
    </source>
</reference>
<feature type="domain" description="PAS" evidence="9">
    <location>
        <begin position="364"/>
        <end position="434"/>
    </location>
</feature>
<dbReference type="Proteomes" id="UP000183986">
    <property type="component" value="Unassembled WGS sequence"/>
</dbReference>
<dbReference type="InterPro" id="IPR052155">
    <property type="entry name" value="Biofilm_reg_signaling"/>
</dbReference>